<dbReference type="Pfam" id="PF20152">
    <property type="entry name" value="DUF6534"/>
    <property type="match status" value="1"/>
</dbReference>
<keyword evidence="1" id="KW-0812">Transmembrane</keyword>
<feature type="transmembrane region" description="Helical" evidence="1">
    <location>
        <begin position="115"/>
        <end position="141"/>
    </location>
</feature>
<name>A0A5C3LRM6_9AGAR</name>
<dbReference type="PANTHER" id="PTHR40465:SF1">
    <property type="entry name" value="DUF6534 DOMAIN-CONTAINING PROTEIN"/>
    <property type="match status" value="1"/>
</dbReference>
<protein>
    <recommendedName>
        <fullName evidence="2">DUF6534 domain-containing protein</fullName>
    </recommendedName>
</protein>
<dbReference type="InterPro" id="IPR045339">
    <property type="entry name" value="DUF6534"/>
</dbReference>
<dbReference type="AlphaFoldDB" id="A0A5C3LRM6"/>
<feature type="transmembrane region" description="Helical" evidence="1">
    <location>
        <begin position="6"/>
        <end position="27"/>
    </location>
</feature>
<feature type="transmembrane region" description="Helical" evidence="1">
    <location>
        <begin position="161"/>
        <end position="181"/>
    </location>
</feature>
<feature type="domain" description="DUF6534" evidence="2">
    <location>
        <begin position="165"/>
        <end position="253"/>
    </location>
</feature>
<evidence type="ECO:0000259" key="2">
    <source>
        <dbReference type="Pfam" id="PF20152"/>
    </source>
</evidence>
<reference evidence="3 4" key="1">
    <citation type="journal article" date="2019" name="Nat. Ecol. Evol.">
        <title>Megaphylogeny resolves global patterns of mushroom evolution.</title>
        <authorList>
            <person name="Varga T."/>
            <person name="Krizsan K."/>
            <person name="Foldi C."/>
            <person name="Dima B."/>
            <person name="Sanchez-Garcia M."/>
            <person name="Sanchez-Ramirez S."/>
            <person name="Szollosi G.J."/>
            <person name="Szarkandi J.G."/>
            <person name="Papp V."/>
            <person name="Albert L."/>
            <person name="Andreopoulos W."/>
            <person name="Angelini C."/>
            <person name="Antonin V."/>
            <person name="Barry K.W."/>
            <person name="Bougher N.L."/>
            <person name="Buchanan P."/>
            <person name="Buyck B."/>
            <person name="Bense V."/>
            <person name="Catcheside P."/>
            <person name="Chovatia M."/>
            <person name="Cooper J."/>
            <person name="Damon W."/>
            <person name="Desjardin D."/>
            <person name="Finy P."/>
            <person name="Geml J."/>
            <person name="Haridas S."/>
            <person name="Hughes K."/>
            <person name="Justo A."/>
            <person name="Karasinski D."/>
            <person name="Kautmanova I."/>
            <person name="Kiss B."/>
            <person name="Kocsube S."/>
            <person name="Kotiranta H."/>
            <person name="LaButti K.M."/>
            <person name="Lechner B.E."/>
            <person name="Liimatainen K."/>
            <person name="Lipzen A."/>
            <person name="Lukacs Z."/>
            <person name="Mihaltcheva S."/>
            <person name="Morgado L.N."/>
            <person name="Niskanen T."/>
            <person name="Noordeloos M.E."/>
            <person name="Ohm R.A."/>
            <person name="Ortiz-Santana B."/>
            <person name="Ovrebo C."/>
            <person name="Racz N."/>
            <person name="Riley R."/>
            <person name="Savchenko A."/>
            <person name="Shiryaev A."/>
            <person name="Soop K."/>
            <person name="Spirin V."/>
            <person name="Szebenyi C."/>
            <person name="Tomsovsky M."/>
            <person name="Tulloss R.E."/>
            <person name="Uehling J."/>
            <person name="Grigoriev I.V."/>
            <person name="Vagvolgyi C."/>
            <person name="Papp T."/>
            <person name="Martin F.M."/>
            <person name="Miettinen O."/>
            <person name="Hibbett D.S."/>
            <person name="Nagy L.G."/>
        </authorList>
    </citation>
    <scope>NUCLEOTIDE SEQUENCE [LARGE SCALE GENOMIC DNA]</scope>
    <source>
        <strain evidence="3 4">CBS 166.37</strain>
    </source>
</reference>
<sequence length="328" mass="36556">MSEVSVKPLIGCLGHWFLSGTFIVQFYNYVVTYHKTDRLFITLIVYTLFALEIIQTWIETDTVWRMLVVGWGDVSVFQQISYSSSLGAAFSGIASTVVQLFFAWRIRMLCRGANVVTAIAALIAALSLMQGISAVCVTVIFIQRNRIPALMYTIYLPMQVWSIGSLLCDIMIAGTMAALLSKARARSPFKSTDKMINRLMTITIETGSVTVFVAIIQFALYMKYPMSYIYLAPMYILLSTYSNVLLATLNGRDRVRQYANETMYTTDIMSAIRSAAGRDRPTSATRNADQNASIGGIMLRISPGNRTQTDTDTDLEYGSVHSMAKLDN</sequence>
<gene>
    <name evidence="3" type="ORF">BDQ12DRAFT_688156</name>
</gene>
<feature type="transmembrane region" description="Helical" evidence="1">
    <location>
        <begin position="228"/>
        <end position="249"/>
    </location>
</feature>
<dbReference type="STRING" id="68775.A0A5C3LRM6"/>
<evidence type="ECO:0000313" key="4">
    <source>
        <dbReference type="Proteomes" id="UP000308652"/>
    </source>
</evidence>
<evidence type="ECO:0000256" key="1">
    <source>
        <dbReference type="SAM" id="Phobius"/>
    </source>
</evidence>
<accession>A0A5C3LRM6</accession>
<dbReference type="Proteomes" id="UP000308652">
    <property type="component" value="Unassembled WGS sequence"/>
</dbReference>
<keyword evidence="1" id="KW-0472">Membrane</keyword>
<dbReference type="EMBL" id="ML213621">
    <property type="protein sequence ID" value="TFK35445.1"/>
    <property type="molecule type" value="Genomic_DNA"/>
</dbReference>
<organism evidence="3 4">
    <name type="scientific">Crucibulum laeve</name>
    <dbReference type="NCBI Taxonomy" id="68775"/>
    <lineage>
        <taxon>Eukaryota</taxon>
        <taxon>Fungi</taxon>
        <taxon>Dikarya</taxon>
        <taxon>Basidiomycota</taxon>
        <taxon>Agaricomycotina</taxon>
        <taxon>Agaricomycetes</taxon>
        <taxon>Agaricomycetidae</taxon>
        <taxon>Agaricales</taxon>
        <taxon>Agaricineae</taxon>
        <taxon>Nidulariaceae</taxon>
        <taxon>Crucibulum</taxon>
    </lineage>
</organism>
<feature type="transmembrane region" description="Helical" evidence="1">
    <location>
        <begin position="80"/>
        <end position="103"/>
    </location>
</feature>
<keyword evidence="1" id="KW-1133">Transmembrane helix</keyword>
<evidence type="ECO:0000313" key="3">
    <source>
        <dbReference type="EMBL" id="TFK35445.1"/>
    </source>
</evidence>
<dbReference type="OrthoDB" id="3262409at2759"/>
<feature type="transmembrane region" description="Helical" evidence="1">
    <location>
        <begin position="39"/>
        <end position="58"/>
    </location>
</feature>
<keyword evidence="4" id="KW-1185">Reference proteome</keyword>
<proteinExistence type="predicted"/>
<dbReference type="PANTHER" id="PTHR40465">
    <property type="entry name" value="CHROMOSOME 1, WHOLE GENOME SHOTGUN SEQUENCE"/>
    <property type="match status" value="1"/>
</dbReference>
<feature type="transmembrane region" description="Helical" evidence="1">
    <location>
        <begin position="202"/>
        <end position="222"/>
    </location>
</feature>